<sequence>MSQSNPLSDNELRARLHFWRAKGIGPGSVRRVVEHFGGAAEALRVNDQALQEAGLRAEGITAYRALPANAAAADWQWLEANPQHHILVPEDNRYPALLKRIRTAPPLLFVLGNAELLNDPQMGMVGSRSPTQGGKDNARAFAAHFANNGLTVTSGLAVGIDAHSHEAALDANGNTIAVVGNGLDIIYPLRNRQLAERIVNHGAIVSEFPIGIPAHPQHFPRRNRIISGMSFGVLVVEAALQSGTLVTARHAMEQGREVFAIPGSIHNPLARGCHHLIKQGAKLVETANDILEEIAPQLNVWLQQDKASNLLSEQRHSVTQSEFNFDDTVDPEYAQVLDALGYEPLPIDQIILNTGLTAEAVSSILLMLELQGFVAACGGGHYMRLGPRNGN</sequence>
<dbReference type="GO" id="GO:0009294">
    <property type="term" value="P:DNA-mediated transformation"/>
    <property type="evidence" value="ECO:0007669"/>
    <property type="project" value="InterPro"/>
</dbReference>
<reference evidence="4 5" key="1">
    <citation type="submission" date="2017-01" db="EMBL/GenBank/DDBJ databases">
        <title>Novel large sulfur bacteria in the metagenomes of groundwater-fed chemosynthetic microbial mats in the Lake Huron basin.</title>
        <authorList>
            <person name="Sharrar A.M."/>
            <person name="Flood B.E."/>
            <person name="Bailey J.V."/>
            <person name="Jones D.S."/>
            <person name="Biddanda B."/>
            <person name="Ruberg S.A."/>
            <person name="Marcus D.N."/>
            <person name="Dick G.J."/>
        </authorList>
    </citation>
    <scope>NUCLEOTIDE SEQUENCE [LARGE SCALE GENOMIC DNA]</scope>
    <source>
        <strain evidence="4">A8</strain>
    </source>
</reference>
<name>A0A1Y1QPG9_9GAMM</name>
<evidence type="ECO:0000313" key="5">
    <source>
        <dbReference type="Proteomes" id="UP000192491"/>
    </source>
</evidence>
<accession>A0A1Y1QPG9</accession>
<comment type="caution">
    <text evidence="4">The sequence shown here is derived from an EMBL/GenBank/DDBJ whole genome shotgun (WGS) entry which is preliminary data.</text>
</comment>
<dbReference type="Proteomes" id="UP000192491">
    <property type="component" value="Unassembled WGS sequence"/>
</dbReference>
<dbReference type="InterPro" id="IPR057666">
    <property type="entry name" value="DrpA_SLOG"/>
</dbReference>
<evidence type="ECO:0000256" key="1">
    <source>
        <dbReference type="ARBA" id="ARBA00006525"/>
    </source>
</evidence>
<dbReference type="Pfam" id="PF02481">
    <property type="entry name" value="DNA_processg_A"/>
    <property type="match status" value="1"/>
</dbReference>
<dbReference type="EMBL" id="MTEJ01000105">
    <property type="protein sequence ID" value="OQX10750.1"/>
    <property type="molecule type" value="Genomic_DNA"/>
</dbReference>
<gene>
    <name evidence="4" type="ORF">BWK73_19520</name>
</gene>
<proteinExistence type="inferred from homology"/>
<dbReference type="Gene3D" id="3.40.50.450">
    <property type="match status" value="1"/>
</dbReference>
<dbReference type="Gene3D" id="1.10.10.10">
    <property type="entry name" value="Winged helix-like DNA-binding domain superfamily/Winged helix DNA-binding domain"/>
    <property type="match status" value="1"/>
</dbReference>
<evidence type="ECO:0000313" key="4">
    <source>
        <dbReference type="EMBL" id="OQX10750.1"/>
    </source>
</evidence>
<dbReference type="PANTHER" id="PTHR43022:SF1">
    <property type="entry name" value="PROTEIN SMF"/>
    <property type="match status" value="1"/>
</dbReference>
<dbReference type="NCBIfam" id="TIGR00732">
    <property type="entry name" value="dprA"/>
    <property type="match status" value="1"/>
</dbReference>
<dbReference type="AlphaFoldDB" id="A0A1Y1QPG9"/>
<dbReference type="InterPro" id="IPR003488">
    <property type="entry name" value="DprA"/>
</dbReference>
<dbReference type="SUPFAM" id="SSF102405">
    <property type="entry name" value="MCP/YpsA-like"/>
    <property type="match status" value="1"/>
</dbReference>
<evidence type="ECO:0000259" key="3">
    <source>
        <dbReference type="Pfam" id="PF17782"/>
    </source>
</evidence>
<evidence type="ECO:0000259" key="2">
    <source>
        <dbReference type="Pfam" id="PF02481"/>
    </source>
</evidence>
<dbReference type="InterPro" id="IPR041614">
    <property type="entry name" value="DprA_WH"/>
</dbReference>
<comment type="similarity">
    <text evidence="1">Belongs to the DprA/Smf family.</text>
</comment>
<organism evidence="4 5">
    <name type="scientific">Thiothrix lacustris</name>
    <dbReference type="NCBI Taxonomy" id="525917"/>
    <lineage>
        <taxon>Bacteria</taxon>
        <taxon>Pseudomonadati</taxon>
        <taxon>Pseudomonadota</taxon>
        <taxon>Gammaproteobacteria</taxon>
        <taxon>Thiotrichales</taxon>
        <taxon>Thiotrichaceae</taxon>
        <taxon>Thiothrix</taxon>
    </lineage>
</organism>
<dbReference type="InterPro" id="IPR036388">
    <property type="entry name" value="WH-like_DNA-bd_sf"/>
</dbReference>
<feature type="domain" description="Smf/DprA SLOG" evidence="2">
    <location>
        <begin position="86"/>
        <end position="294"/>
    </location>
</feature>
<protein>
    <submittedName>
        <fullName evidence="4">DNA protecting protein DprA</fullName>
    </submittedName>
</protein>
<dbReference type="Pfam" id="PF17782">
    <property type="entry name" value="WHD_DprA"/>
    <property type="match status" value="1"/>
</dbReference>
<dbReference type="PANTHER" id="PTHR43022">
    <property type="entry name" value="PROTEIN SMF"/>
    <property type="match status" value="1"/>
</dbReference>
<feature type="domain" description="DprA winged helix" evidence="3">
    <location>
        <begin position="328"/>
        <end position="380"/>
    </location>
</feature>